<dbReference type="InterPro" id="IPR056750">
    <property type="entry name" value="RRM_ESF1"/>
</dbReference>
<keyword evidence="3" id="KW-0175">Coiled coil</keyword>
<dbReference type="VEuPathDB" id="MicrosporidiaDB:AEWQ_090400"/>
<dbReference type="VEuPathDB" id="MicrosporidiaDB:AEWD_090390"/>
<feature type="domain" description="ESF1 RRM" evidence="7">
    <location>
        <begin position="90"/>
        <end position="135"/>
    </location>
</feature>
<evidence type="ECO:0000256" key="4">
    <source>
        <dbReference type="ARBA" id="ARBA00023242"/>
    </source>
</evidence>
<gene>
    <name evidence="8" type="ORF">ECU09_0390</name>
</gene>
<evidence type="ECO:0000259" key="7">
    <source>
        <dbReference type="Pfam" id="PF25121"/>
    </source>
</evidence>
<evidence type="ECO:0000256" key="1">
    <source>
        <dbReference type="ARBA" id="ARBA00004604"/>
    </source>
</evidence>
<evidence type="ECO:0000256" key="5">
    <source>
        <dbReference type="SAM" id="MobiDB-lite"/>
    </source>
</evidence>
<dbReference type="VEuPathDB" id="MicrosporidiaDB:AEWR_090390"/>
<evidence type="ECO:0000256" key="2">
    <source>
        <dbReference type="ARBA" id="ARBA00009087"/>
    </source>
</evidence>
<evidence type="ECO:0000313" key="8">
    <source>
        <dbReference type="EMBL" id="AGE96227.1"/>
    </source>
</evidence>
<evidence type="ECO:0000259" key="6">
    <source>
        <dbReference type="Pfam" id="PF08159"/>
    </source>
</evidence>
<dbReference type="GO" id="GO:0006364">
    <property type="term" value="P:rRNA processing"/>
    <property type="evidence" value="ECO:0007669"/>
    <property type="project" value="InterPro"/>
</dbReference>
<organism evidence="8">
    <name type="scientific">Encephalitozoon cuniculi</name>
    <name type="common">Microsporidian parasite</name>
    <dbReference type="NCBI Taxonomy" id="6035"/>
    <lineage>
        <taxon>Eukaryota</taxon>
        <taxon>Fungi</taxon>
        <taxon>Fungi incertae sedis</taxon>
        <taxon>Microsporidia</taxon>
        <taxon>Unikaryonidae</taxon>
        <taxon>Encephalitozoon</taxon>
    </lineage>
</organism>
<reference evidence="8" key="1">
    <citation type="journal article" date="2013" name="Eukaryot. Cell">
        <title>Extremely Reduced Levels of Heterozygosity in the Vertebrate Pathogen Encephalitozoon cuniculi.</title>
        <authorList>
            <person name="Selman M."/>
            <person name="Sak B."/>
            <person name="Kvac M."/>
            <person name="Farinelli L."/>
            <person name="Weiss L.M."/>
            <person name="Corradi N."/>
        </authorList>
    </citation>
    <scope>NUCLEOTIDE SEQUENCE</scope>
</reference>
<comment type="subcellular location">
    <subcellularLocation>
        <location evidence="1">Nucleus</location>
        <location evidence="1">Nucleolus</location>
    </subcellularLocation>
</comment>
<proteinExistence type="inferred from homology"/>
<dbReference type="GO" id="GO:0003723">
    <property type="term" value="F:RNA binding"/>
    <property type="evidence" value="ECO:0007669"/>
    <property type="project" value="TreeGrafter"/>
</dbReference>
<dbReference type="Pfam" id="PF08159">
    <property type="entry name" value="NUC153"/>
    <property type="match status" value="1"/>
</dbReference>
<dbReference type="AlphaFoldDB" id="M1KA62"/>
<dbReference type="PANTHER" id="PTHR12202">
    <property type="entry name" value="ESF1 HOMOLOG"/>
    <property type="match status" value="1"/>
</dbReference>
<dbReference type="Pfam" id="PF25121">
    <property type="entry name" value="RRM_ESF1"/>
    <property type="match status" value="2"/>
</dbReference>
<dbReference type="GO" id="GO:0005730">
    <property type="term" value="C:nucleolus"/>
    <property type="evidence" value="ECO:0007669"/>
    <property type="project" value="UniProtKB-SubCell"/>
</dbReference>
<dbReference type="InterPro" id="IPR039754">
    <property type="entry name" value="Esf1"/>
</dbReference>
<dbReference type="VEuPathDB" id="MicrosporidiaDB:ECU09_0390"/>
<protein>
    <submittedName>
        <fullName evidence="8">Uncharacterized protein</fullName>
    </submittedName>
</protein>
<feature type="domain" description="NUC153" evidence="6">
    <location>
        <begin position="264"/>
        <end position="292"/>
    </location>
</feature>
<keyword evidence="4" id="KW-0539">Nucleus</keyword>
<dbReference type="PANTHER" id="PTHR12202:SF0">
    <property type="entry name" value="ESF1 HOMOLOG"/>
    <property type="match status" value="1"/>
</dbReference>
<feature type="domain" description="ESF1 RRM" evidence="7">
    <location>
        <begin position="25"/>
        <end position="74"/>
    </location>
</feature>
<dbReference type="InterPro" id="IPR012580">
    <property type="entry name" value="NUC153"/>
</dbReference>
<comment type="similarity">
    <text evidence="2">Belongs to the ESF1 family.</text>
</comment>
<name>M1KA62_ENCCN</name>
<evidence type="ECO:0000256" key="3">
    <source>
        <dbReference type="ARBA" id="ARBA00023054"/>
    </source>
</evidence>
<dbReference type="VEuPathDB" id="MicrosporidiaDB:M970_090390"/>
<sequence length="307" mass="34870">MREESLEEKANESSEKNGAVLGNPTKRLACVGMDWTRVDVKDLFKIFNSILPYSSPLSVKLCKTRIGRERLGDNNVFVKRCAGEGLRGCYVAVAEFEDVEDSKNVYSACDGVELGNSGMVLDLRFVPDSLDLRNVCDEAFSDDGYREKSFSRRTREKLEDEDTDSEMESKMQRLFEEKEIDFGLVSELVDMSDDGDAPDVASHLPASAESEEDDFLESSGDKLDENLRESQENAKEKDRKESIGAIPRIKATDEFDGFVFDPKDKRFVAIFEDDNFSIDPTHPEYKKKGGMKEIMDEKRRRLKDNIE</sequence>
<feature type="region of interest" description="Disordered" evidence="5">
    <location>
        <begin position="193"/>
        <end position="216"/>
    </location>
</feature>
<dbReference type="EMBL" id="KC513614">
    <property type="protein sequence ID" value="AGE96227.1"/>
    <property type="molecule type" value="Genomic_DNA"/>
</dbReference>
<accession>M1KA62</accession>